<dbReference type="InterPro" id="IPR014327">
    <property type="entry name" value="RNA_pol_sigma70_bacteroid"/>
</dbReference>
<gene>
    <name evidence="7" type="ORF">N2K84_17160</name>
</gene>
<sequence>MKLGSIESFNYFFDYYYSGLCLYANAYIRDMSASEELVQDVFVRFWEKRRNIEIESSVRFYLFKTVYNQCLNLLKHKKVEQKYRQQKISHAENLYEEQWSLFNESELRQVLDQAISKLPERCREVFELSRFENLKNKEIAEKLGITEKTVENQITKALKILRKELKDFLPLFLMYMS</sequence>
<evidence type="ECO:0000259" key="5">
    <source>
        <dbReference type="Pfam" id="PF04542"/>
    </source>
</evidence>
<dbReference type="PANTHER" id="PTHR43133:SF46">
    <property type="entry name" value="RNA POLYMERASE SIGMA-70 FACTOR ECF SUBFAMILY"/>
    <property type="match status" value="1"/>
</dbReference>
<dbReference type="AlphaFoldDB" id="A0AA41Y9L4"/>
<dbReference type="PANTHER" id="PTHR43133">
    <property type="entry name" value="RNA POLYMERASE ECF-TYPE SIGMA FACTO"/>
    <property type="match status" value="1"/>
</dbReference>
<keyword evidence="4" id="KW-0804">Transcription</keyword>
<dbReference type="GO" id="GO:0016987">
    <property type="term" value="F:sigma factor activity"/>
    <property type="evidence" value="ECO:0007669"/>
    <property type="project" value="UniProtKB-KW"/>
</dbReference>
<evidence type="ECO:0000313" key="8">
    <source>
        <dbReference type="Proteomes" id="UP001163821"/>
    </source>
</evidence>
<evidence type="ECO:0000256" key="3">
    <source>
        <dbReference type="ARBA" id="ARBA00023082"/>
    </source>
</evidence>
<feature type="domain" description="RNA polymerase sigma factor 70 region 4 type 2" evidence="6">
    <location>
        <begin position="109"/>
        <end position="160"/>
    </location>
</feature>
<dbReference type="Pfam" id="PF08281">
    <property type="entry name" value="Sigma70_r4_2"/>
    <property type="match status" value="1"/>
</dbReference>
<dbReference type="InterPro" id="IPR013325">
    <property type="entry name" value="RNA_pol_sigma_r2"/>
</dbReference>
<dbReference type="Pfam" id="PF04542">
    <property type="entry name" value="Sigma70_r2"/>
    <property type="match status" value="1"/>
</dbReference>
<dbReference type="Proteomes" id="UP001163821">
    <property type="component" value="Unassembled WGS sequence"/>
</dbReference>
<keyword evidence="3" id="KW-0731">Sigma factor</keyword>
<dbReference type="InterPro" id="IPR013249">
    <property type="entry name" value="RNA_pol_sigma70_r4_t2"/>
</dbReference>
<evidence type="ECO:0000259" key="6">
    <source>
        <dbReference type="Pfam" id="PF08281"/>
    </source>
</evidence>
<organism evidence="7 8">
    <name type="scientific">Gaoshiqia sediminis</name>
    <dbReference type="NCBI Taxonomy" id="2986998"/>
    <lineage>
        <taxon>Bacteria</taxon>
        <taxon>Pseudomonadati</taxon>
        <taxon>Bacteroidota</taxon>
        <taxon>Bacteroidia</taxon>
        <taxon>Marinilabiliales</taxon>
        <taxon>Prolixibacteraceae</taxon>
        <taxon>Gaoshiqia</taxon>
    </lineage>
</organism>
<dbReference type="InterPro" id="IPR036388">
    <property type="entry name" value="WH-like_DNA-bd_sf"/>
</dbReference>
<dbReference type="Gene3D" id="1.10.1740.10">
    <property type="match status" value="1"/>
</dbReference>
<evidence type="ECO:0000256" key="2">
    <source>
        <dbReference type="ARBA" id="ARBA00023015"/>
    </source>
</evidence>
<evidence type="ECO:0000256" key="4">
    <source>
        <dbReference type="ARBA" id="ARBA00023163"/>
    </source>
</evidence>
<reference evidence="7" key="1">
    <citation type="submission" date="2022-10" db="EMBL/GenBank/DDBJ databases">
        <title>Gaoshiqiia sediminis gen. nov., sp. nov., isolated from coastal sediment.</title>
        <authorList>
            <person name="Yu W.X."/>
            <person name="Mu D.S."/>
            <person name="Du J.Z."/>
            <person name="Liang Y.Q."/>
        </authorList>
    </citation>
    <scope>NUCLEOTIDE SEQUENCE</scope>
    <source>
        <strain evidence="7">A06</strain>
    </source>
</reference>
<dbReference type="SUPFAM" id="SSF88946">
    <property type="entry name" value="Sigma2 domain of RNA polymerase sigma factors"/>
    <property type="match status" value="1"/>
</dbReference>
<accession>A0AA41Y9L4</accession>
<dbReference type="CDD" id="cd06171">
    <property type="entry name" value="Sigma70_r4"/>
    <property type="match status" value="1"/>
</dbReference>
<dbReference type="GO" id="GO:0003677">
    <property type="term" value="F:DNA binding"/>
    <property type="evidence" value="ECO:0007669"/>
    <property type="project" value="InterPro"/>
</dbReference>
<feature type="domain" description="RNA polymerase sigma-70 region 2" evidence="5">
    <location>
        <begin position="13"/>
        <end position="77"/>
    </location>
</feature>
<keyword evidence="2" id="KW-0805">Transcription regulation</keyword>
<dbReference type="EMBL" id="JAPAAF010000038">
    <property type="protein sequence ID" value="MCW0484470.1"/>
    <property type="molecule type" value="Genomic_DNA"/>
</dbReference>
<name>A0AA41Y9L4_9BACT</name>
<keyword evidence="8" id="KW-1185">Reference proteome</keyword>
<proteinExistence type="inferred from homology"/>
<dbReference type="GO" id="GO:0006352">
    <property type="term" value="P:DNA-templated transcription initiation"/>
    <property type="evidence" value="ECO:0007669"/>
    <property type="project" value="InterPro"/>
</dbReference>
<dbReference type="Gene3D" id="1.10.10.10">
    <property type="entry name" value="Winged helix-like DNA-binding domain superfamily/Winged helix DNA-binding domain"/>
    <property type="match status" value="1"/>
</dbReference>
<dbReference type="NCBIfam" id="TIGR02985">
    <property type="entry name" value="Sig70_bacteroi1"/>
    <property type="match status" value="1"/>
</dbReference>
<dbReference type="InterPro" id="IPR013324">
    <property type="entry name" value="RNA_pol_sigma_r3/r4-like"/>
</dbReference>
<dbReference type="InterPro" id="IPR039425">
    <property type="entry name" value="RNA_pol_sigma-70-like"/>
</dbReference>
<dbReference type="RefSeq" id="WP_282593063.1">
    <property type="nucleotide sequence ID" value="NZ_JAPAAF010000038.1"/>
</dbReference>
<dbReference type="InterPro" id="IPR014284">
    <property type="entry name" value="RNA_pol_sigma-70_dom"/>
</dbReference>
<dbReference type="NCBIfam" id="TIGR02937">
    <property type="entry name" value="sigma70-ECF"/>
    <property type="match status" value="1"/>
</dbReference>
<evidence type="ECO:0000256" key="1">
    <source>
        <dbReference type="ARBA" id="ARBA00010641"/>
    </source>
</evidence>
<comment type="caution">
    <text evidence="7">The sequence shown here is derived from an EMBL/GenBank/DDBJ whole genome shotgun (WGS) entry which is preliminary data.</text>
</comment>
<evidence type="ECO:0000313" key="7">
    <source>
        <dbReference type="EMBL" id="MCW0484470.1"/>
    </source>
</evidence>
<dbReference type="SUPFAM" id="SSF88659">
    <property type="entry name" value="Sigma3 and sigma4 domains of RNA polymerase sigma factors"/>
    <property type="match status" value="1"/>
</dbReference>
<protein>
    <submittedName>
        <fullName evidence="7">RNA polymerase sigma-70 factor</fullName>
    </submittedName>
</protein>
<dbReference type="InterPro" id="IPR007627">
    <property type="entry name" value="RNA_pol_sigma70_r2"/>
</dbReference>
<comment type="similarity">
    <text evidence="1">Belongs to the sigma-70 factor family. ECF subfamily.</text>
</comment>